<sequence>MKKKKSKIFVPVKGKTYDLNPKHPLGAFKGKFKIVDVGALQGTDRVIFKTNTSGASWWFADDYDWKLIELKKIECPECDKIVAVQEKSQEIGDFIEWLGNKKDLHLCFWENQYNYRMNTTIEKLLAEYFEIDLEKVENEKQAILDELRKKP</sequence>
<gene>
    <name evidence="1" type="ORF">LCGC14_1953110</name>
</gene>
<comment type="caution">
    <text evidence="1">The sequence shown here is derived from an EMBL/GenBank/DDBJ whole genome shotgun (WGS) entry which is preliminary data.</text>
</comment>
<proteinExistence type="predicted"/>
<organism evidence="1">
    <name type="scientific">marine sediment metagenome</name>
    <dbReference type="NCBI Taxonomy" id="412755"/>
    <lineage>
        <taxon>unclassified sequences</taxon>
        <taxon>metagenomes</taxon>
        <taxon>ecological metagenomes</taxon>
    </lineage>
</organism>
<name>A0A0F9FGR9_9ZZZZ</name>
<reference evidence="1" key="1">
    <citation type="journal article" date="2015" name="Nature">
        <title>Complex archaea that bridge the gap between prokaryotes and eukaryotes.</title>
        <authorList>
            <person name="Spang A."/>
            <person name="Saw J.H."/>
            <person name="Jorgensen S.L."/>
            <person name="Zaremba-Niedzwiedzka K."/>
            <person name="Martijn J."/>
            <person name="Lind A.E."/>
            <person name="van Eijk R."/>
            <person name="Schleper C."/>
            <person name="Guy L."/>
            <person name="Ettema T.J."/>
        </authorList>
    </citation>
    <scope>NUCLEOTIDE SEQUENCE</scope>
</reference>
<dbReference type="AlphaFoldDB" id="A0A0F9FGR9"/>
<accession>A0A0F9FGR9</accession>
<dbReference type="EMBL" id="LAZR01021361">
    <property type="protein sequence ID" value="KKL85599.1"/>
    <property type="molecule type" value="Genomic_DNA"/>
</dbReference>
<evidence type="ECO:0000313" key="1">
    <source>
        <dbReference type="EMBL" id="KKL85599.1"/>
    </source>
</evidence>
<protein>
    <submittedName>
        <fullName evidence="1">Uncharacterized protein</fullName>
    </submittedName>
</protein>